<protein>
    <submittedName>
        <fullName evidence="2">Uncharacterized protein</fullName>
    </submittedName>
</protein>
<evidence type="ECO:0000313" key="4">
    <source>
        <dbReference type="Proteomes" id="UP000747110"/>
    </source>
</evidence>
<evidence type="ECO:0000313" key="2">
    <source>
        <dbReference type="EMBL" id="GIL97227.1"/>
    </source>
</evidence>
<keyword evidence="4" id="KW-1185">Reference proteome</keyword>
<dbReference type="EMBL" id="BNCQ01000004">
    <property type="protein sequence ID" value="GIL97227.1"/>
    <property type="molecule type" value="Genomic_DNA"/>
</dbReference>
<gene>
    <name evidence="1" type="ORF">Vretifemale_6928</name>
    <name evidence="2" type="ORF">Vretimale_2959</name>
</gene>
<sequence length="209" mass="22175">MPEMVTSHGIRPNFGALETKLGRHDLAGSSVLYNVSNARRVAIATMPNIPVRISATVTPVPTLAIRDSQLQAVTDSLRNATFAKSVFVSVAAKLVRANVTLARGAFIRDCSYSSREDYKARLGAAVGLSAADVLVLCVKQQDVAPAQDPAPPVCSPATTLLVMDTTLRLQPAAKESDVQAPWRRCQAATLSFTACVCPAGPTCHRRASC</sequence>
<dbReference type="Proteomes" id="UP000747110">
    <property type="component" value="Unassembled WGS sequence"/>
</dbReference>
<organism evidence="2 3">
    <name type="scientific">Volvox reticuliferus</name>
    <dbReference type="NCBI Taxonomy" id="1737510"/>
    <lineage>
        <taxon>Eukaryota</taxon>
        <taxon>Viridiplantae</taxon>
        <taxon>Chlorophyta</taxon>
        <taxon>core chlorophytes</taxon>
        <taxon>Chlorophyceae</taxon>
        <taxon>CS clade</taxon>
        <taxon>Chlamydomonadales</taxon>
        <taxon>Volvocaceae</taxon>
        <taxon>Volvox</taxon>
    </lineage>
</organism>
<accession>A0A8J4D7F5</accession>
<dbReference type="AlphaFoldDB" id="A0A8J4D7F5"/>
<dbReference type="EMBL" id="BNCP01000010">
    <property type="protein sequence ID" value="GIL77485.1"/>
    <property type="molecule type" value="Genomic_DNA"/>
</dbReference>
<reference evidence="2" key="1">
    <citation type="journal article" date="2021" name="Proc. Natl. Acad. Sci. U.S.A.">
        <title>Three genomes in the algal genus Volvox reveal the fate of a haploid sex-determining region after a transition to homothallism.</title>
        <authorList>
            <person name="Yamamoto K."/>
            <person name="Hamaji T."/>
            <person name="Kawai-Toyooka H."/>
            <person name="Matsuzaki R."/>
            <person name="Takahashi F."/>
            <person name="Nishimura Y."/>
            <person name="Kawachi M."/>
            <person name="Noguchi H."/>
            <person name="Minakuchi Y."/>
            <person name="Umen J.G."/>
            <person name="Toyoda A."/>
            <person name="Nozaki H."/>
        </authorList>
    </citation>
    <scope>NUCLEOTIDE SEQUENCE</scope>
    <source>
        <strain evidence="2">NIES-3785</strain>
        <strain evidence="1">NIES-3786</strain>
    </source>
</reference>
<dbReference type="Proteomes" id="UP000722791">
    <property type="component" value="Unassembled WGS sequence"/>
</dbReference>
<comment type="caution">
    <text evidence="2">The sequence shown here is derived from an EMBL/GenBank/DDBJ whole genome shotgun (WGS) entry which is preliminary data.</text>
</comment>
<proteinExistence type="predicted"/>
<evidence type="ECO:0000313" key="3">
    <source>
        <dbReference type="Proteomes" id="UP000722791"/>
    </source>
</evidence>
<name>A0A8J4D7F5_9CHLO</name>
<evidence type="ECO:0000313" key="1">
    <source>
        <dbReference type="EMBL" id="GIL77485.1"/>
    </source>
</evidence>